<evidence type="ECO:0000313" key="2">
    <source>
        <dbReference type="WBParaSite" id="jg19364"/>
    </source>
</evidence>
<accession>A0A915DFH1</accession>
<evidence type="ECO:0000313" key="1">
    <source>
        <dbReference type="Proteomes" id="UP000887574"/>
    </source>
</evidence>
<organism evidence="1 2">
    <name type="scientific">Ditylenchus dipsaci</name>
    <dbReference type="NCBI Taxonomy" id="166011"/>
    <lineage>
        <taxon>Eukaryota</taxon>
        <taxon>Metazoa</taxon>
        <taxon>Ecdysozoa</taxon>
        <taxon>Nematoda</taxon>
        <taxon>Chromadorea</taxon>
        <taxon>Rhabditida</taxon>
        <taxon>Tylenchina</taxon>
        <taxon>Tylenchomorpha</taxon>
        <taxon>Sphaerularioidea</taxon>
        <taxon>Anguinidae</taxon>
        <taxon>Anguininae</taxon>
        <taxon>Ditylenchus</taxon>
    </lineage>
</organism>
<dbReference type="AlphaFoldDB" id="A0A915DFH1"/>
<proteinExistence type="predicted"/>
<dbReference type="Proteomes" id="UP000887574">
    <property type="component" value="Unplaced"/>
</dbReference>
<dbReference type="WBParaSite" id="jg19364">
    <property type="protein sequence ID" value="jg19364"/>
    <property type="gene ID" value="jg19364"/>
</dbReference>
<name>A0A915DFH1_9BILA</name>
<protein>
    <submittedName>
        <fullName evidence="2">WAP domain-containing protein</fullName>
    </submittedName>
</protein>
<reference evidence="2" key="1">
    <citation type="submission" date="2022-11" db="UniProtKB">
        <authorList>
            <consortium name="WormBaseParasite"/>
        </authorList>
    </citation>
    <scope>IDENTIFICATION</scope>
</reference>
<keyword evidence="1" id="KW-1185">Reference proteome</keyword>
<sequence length="177" mass="17887">MEQDGTCNIKMFCFDPKETCTQGVCCQASKQGVIVPGPGGVPISQSPFCPMGAVPDGSCRYMQFCASPSEQCYMGTTCCKMANDPSLLGTSAGGFGGISSQFMNNAGQAGGYGTPGMMPGGMQGYGMQGYGGRVLDLEACMSTCGMCGGGMGGGMGGYGMGGGIGVNGWPEWVGMEP</sequence>